<name>A0ABD5Z9U1_9EURY</name>
<reference evidence="2 3" key="1">
    <citation type="journal article" date="2019" name="Int. J. Syst. Evol. Microbiol.">
        <title>The Global Catalogue of Microorganisms (GCM) 10K type strain sequencing project: providing services to taxonomists for standard genome sequencing and annotation.</title>
        <authorList>
            <consortium name="The Broad Institute Genomics Platform"/>
            <consortium name="The Broad Institute Genome Sequencing Center for Infectious Disease"/>
            <person name="Wu L."/>
            <person name="Ma J."/>
        </authorList>
    </citation>
    <scope>NUCLEOTIDE SEQUENCE [LARGE SCALE GENOMIC DNA]</scope>
    <source>
        <strain evidence="2 3">DSM 29988</strain>
    </source>
</reference>
<evidence type="ECO:0000313" key="2">
    <source>
        <dbReference type="EMBL" id="MFC7201911.1"/>
    </source>
</evidence>
<dbReference type="RefSeq" id="WP_390221213.1">
    <property type="nucleotide sequence ID" value="NZ_JBHTAA010000001.1"/>
</dbReference>
<dbReference type="InterPro" id="IPR043867">
    <property type="entry name" value="DUF5827"/>
</dbReference>
<dbReference type="EMBL" id="JBHTAA010000001">
    <property type="protein sequence ID" value="MFC7201911.1"/>
    <property type="molecule type" value="Genomic_DNA"/>
</dbReference>
<dbReference type="AlphaFoldDB" id="A0ABD5Z9U1"/>
<accession>A0ABD5Z9U1</accession>
<keyword evidence="3" id="KW-1185">Reference proteome</keyword>
<evidence type="ECO:0000313" key="3">
    <source>
        <dbReference type="Proteomes" id="UP001596481"/>
    </source>
</evidence>
<dbReference type="Pfam" id="PF19145">
    <property type="entry name" value="DUF5827"/>
    <property type="match status" value="1"/>
</dbReference>
<organism evidence="2 3">
    <name type="scientific">Haloferax namakaokahaiae</name>
    <dbReference type="NCBI Taxonomy" id="1748331"/>
    <lineage>
        <taxon>Archaea</taxon>
        <taxon>Methanobacteriati</taxon>
        <taxon>Methanobacteriota</taxon>
        <taxon>Stenosarchaea group</taxon>
        <taxon>Halobacteria</taxon>
        <taxon>Halobacteriales</taxon>
        <taxon>Haloferacaceae</taxon>
        <taxon>Haloferax</taxon>
    </lineage>
</organism>
<proteinExistence type="predicted"/>
<dbReference type="Proteomes" id="UP001596481">
    <property type="component" value="Unassembled WGS sequence"/>
</dbReference>
<feature type="region of interest" description="Disordered" evidence="1">
    <location>
        <begin position="75"/>
        <end position="97"/>
    </location>
</feature>
<sequence>MPKSKDEFETLYGYLLYEPTDILHPDYMYTVPEIARMLQGLDPTTDLAEDTEDHLIDWTIPWIISHEEDFVINDPRGDEPGYFGLHPDVIEDEETEE</sequence>
<evidence type="ECO:0000256" key="1">
    <source>
        <dbReference type="SAM" id="MobiDB-lite"/>
    </source>
</evidence>
<comment type="caution">
    <text evidence="2">The sequence shown here is derived from an EMBL/GenBank/DDBJ whole genome shotgun (WGS) entry which is preliminary data.</text>
</comment>
<protein>
    <submittedName>
        <fullName evidence="2">DUF5827 family protein</fullName>
    </submittedName>
</protein>
<gene>
    <name evidence="2" type="ORF">ACFQJC_00135</name>
</gene>